<protein>
    <submittedName>
        <fullName evidence="2">TniB protein</fullName>
    </submittedName>
</protein>
<sequence length="297" mass="34268">MDHIKRDLIPLLNKSKQERISFILNDLWIGYPRAHEILNKLNFLLRHPRINRMPSMLLVGETNNGKTVLLKKFINENKPFLDEDEERLTAPVLYIQAPPAPDEKRFYNSILDATFTPYRLNDKLDKRHQQVIKVLKQLDVKVLIIDEIQHILGGTISKRVSFLNVIKYMSNELRISIIGAGIHEAFNAISTDPQLINRFDQQVLPRWSYDSDFLRLLASYETLLPLRKSSHLVKDSTLNKKIFNLSEGIIGEVSSIIKKAATYAIENDIECINNEVIKLIKFAPPSSRRHNSAYINS</sequence>
<dbReference type="InterPro" id="IPR003593">
    <property type="entry name" value="AAA+_ATPase"/>
</dbReference>
<gene>
    <name evidence="2" type="ORF">SAMN05661096_02906</name>
</gene>
<organism evidence="2 3">
    <name type="scientific">Marivirga sericea</name>
    <dbReference type="NCBI Taxonomy" id="1028"/>
    <lineage>
        <taxon>Bacteria</taxon>
        <taxon>Pseudomonadati</taxon>
        <taxon>Bacteroidota</taxon>
        <taxon>Cytophagia</taxon>
        <taxon>Cytophagales</taxon>
        <taxon>Marivirgaceae</taxon>
        <taxon>Marivirga</taxon>
    </lineage>
</organism>
<name>A0A1X7KN49_9BACT</name>
<dbReference type="Pfam" id="PF05621">
    <property type="entry name" value="TniB"/>
    <property type="match status" value="1"/>
</dbReference>
<dbReference type="SUPFAM" id="SSF52540">
    <property type="entry name" value="P-loop containing nucleoside triphosphate hydrolases"/>
    <property type="match status" value="1"/>
</dbReference>
<dbReference type="EMBL" id="FXAW01000006">
    <property type="protein sequence ID" value="SMG42613.1"/>
    <property type="molecule type" value="Genomic_DNA"/>
</dbReference>
<dbReference type="SMART" id="SM00382">
    <property type="entry name" value="AAA"/>
    <property type="match status" value="1"/>
</dbReference>
<dbReference type="OrthoDB" id="14765at2"/>
<evidence type="ECO:0000313" key="3">
    <source>
        <dbReference type="Proteomes" id="UP000193804"/>
    </source>
</evidence>
<dbReference type="Proteomes" id="UP000193804">
    <property type="component" value="Unassembled WGS sequence"/>
</dbReference>
<dbReference type="AlphaFoldDB" id="A0A1X7KN49"/>
<accession>A0A1X7KN49</accession>
<dbReference type="STRING" id="1028.SAMN05661096_02906"/>
<dbReference type="RefSeq" id="WP_085518065.1">
    <property type="nucleotide sequence ID" value="NZ_FXAW01000006.1"/>
</dbReference>
<keyword evidence="3" id="KW-1185">Reference proteome</keyword>
<dbReference type="InterPro" id="IPR027417">
    <property type="entry name" value="P-loop_NTPase"/>
</dbReference>
<dbReference type="Gene3D" id="3.40.50.300">
    <property type="entry name" value="P-loop containing nucleotide triphosphate hydrolases"/>
    <property type="match status" value="1"/>
</dbReference>
<dbReference type="InterPro" id="IPR008868">
    <property type="entry name" value="TniB"/>
</dbReference>
<reference evidence="3" key="1">
    <citation type="submission" date="2017-04" db="EMBL/GenBank/DDBJ databases">
        <authorList>
            <person name="Varghese N."/>
            <person name="Submissions S."/>
        </authorList>
    </citation>
    <scope>NUCLEOTIDE SEQUENCE [LARGE SCALE GENOMIC DNA]</scope>
    <source>
        <strain evidence="3">DSM 4125</strain>
    </source>
</reference>
<evidence type="ECO:0000259" key="1">
    <source>
        <dbReference type="SMART" id="SM00382"/>
    </source>
</evidence>
<evidence type="ECO:0000313" key="2">
    <source>
        <dbReference type="EMBL" id="SMG42613.1"/>
    </source>
</evidence>
<proteinExistence type="predicted"/>
<feature type="domain" description="AAA+ ATPase" evidence="1">
    <location>
        <begin position="52"/>
        <end position="248"/>
    </location>
</feature>